<dbReference type="InterPro" id="IPR041614">
    <property type="entry name" value="DprA_WH"/>
</dbReference>
<accession>A0A523UYX3</accession>
<dbReference type="InterPro" id="IPR057666">
    <property type="entry name" value="DrpA_SLOG"/>
</dbReference>
<reference evidence="4 5" key="1">
    <citation type="submission" date="2019-03" db="EMBL/GenBank/DDBJ databases">
        <title>Metabolic potential of uncultured bacteria and archaea associated with petroleum seepage in deep-sea sediments.</title>
        <authorList>
            <person name="Dong X."/>
            <person name="Hubert C."/>
        </authorList>
    </citation>
    <scope>NUCLEOTIDE SEQUENCE [LARGE SCALE GENOMIC DNA]</scope>
    <source>
        <strain evidence="4">E44_bin18</strain>
    </source>
</reference>
<dbReference type="Gene3D" id="3.40.50.450">
    <property type="match status" value="1"/>
</dbReference>
<dbReference type="SUPFAM" id="SSF102405">
    <property type="entry name" value="MCP/YpsA-like"/>
    <property type="match status" value="1"/>
</dbReference>
<dbReference type="PANTHER" id="PTHR43022:SF1">
    <property type="entry name" value="PROTEIN SMF"/>
    <property type="match status" value="1"/>
</dbReference>
<evidence type="ECO:0000256" key="1">
    <source>
        <dbReference type="ARBA" id="ARBA00006525"/>
    </source>
</evidence>
<proteinExistence type="inferred from homology"/>
<dbReference type="PANTHER" id="PTHR43022">
    <property type="entry name" value="PROTEIN SMF"/>
    <property type="match status" value="1"/>
</dbReference>
<dbReference type="SUPFAM" id="SSF47781">
    <property type="entry name" value="RuvA domain 2-like"/>
    <property type="match status" value="1"/>
</dbReference>
<dbReference type="InterPro" id="IPR003488">
    <property type="entry name" value="DprA"/>
</dbReference>
<organism evidence="4 5">
    <name type="scientific">candidate division TA06 bacterium</name>
    <dbReference type="NCBI Taxonomy" id="2250710"/>
    <lineage>
        <taxon>Bacteria</taxon>
        <taxon>Bacteria division TA06</taxon>
    </lineage>
</organism>
<dbReference type="AlphaFoldDB" id="A0A523UYX3"/>
<evidence type="ECO:0000259" key="2">
    <source>
        <dbReference type="Pfam" id="PF02481"/>
    </source>
</evidence>
<name>A0A523UYX3_UNCT6</name>
<comment type="caution">
    <text evidence="4">The sequence shown here is derived from an EMBL/GenBank/DDBJ whole genome shotgun (WGS) entry which is preliminary data.</text>
</comment>
<dbReference type="NCBIfam" id="TIGR00732">
    <property type="entry name" value="dprA"/>
    <property type="match status" value="1"/>
</dbReference>
<dbReference type="Gene3D" id="1.10.10.10">
    <property type="entry name" value="Winged helix-like DNA-binding domain superfamily/Winged helix DNA-binding domain"/>
    <property type="match status" value="1"/>
</dbReference>
<dbReference type="EMBL" id="SOJN01000010">
    <property type="protein sequence ID" value="TET47703.1"/>
    <property type="molecule type" value="Genomic_DNA"/>
</dbReference>
<dbReference type="GO" id="GO:0009294">
    <property type="term" value="P:DNA-mediated transformation"/>
    <property type="evidence" value="ECO:0007669"/>
    <property type="project" value="InterPro"/>
</dbReference>
<dbReference type="Pfam" id="PF02481">
    <property type="entry name" value="DNA_processg_A"/>
    <property type="match status" value="1"/>
</dbReference>
<gene>
    <name evidence="4" type="primary">dprA</name>
    <name evidence="4" type="ORF">E3J62_00445</name>
</gene>
<evidence type="ECO:0000313" key="4">
    <source>
        <dbReference type="EMBL" id="TET47703.1"/>
    </source>
</evidence>
<dbReference type="Pfam" id="PF17782">
    <property type="entry name" value="WHD_DprA"/>
    <property type="match status" value="1"/>
</dbReference>
<evidence type="ECO:0000313" key="5">
    <source>
        <dbReference type="Proteomes" id="UP000315525"/>
    </source>
</evidence>
<feature type="domain" description="Smf/DprA SLOG" evidence="2">
    <location>
        <begin position="78"/>
        <end position="287"/>
    </location>
</feature>
<dbReference type="InterPro" id="IPR010994">
    <property type="entry name" value="RuvA_2-like"/>
</dbReference>
<comment type="similarity">
    <text evidence="1">Belongs to the DprA/Smf family.</text>
</comment>
<feature type="domain" description="DprA winged helix" evidence="3">
    <location>
        <begin position="297"/>
        <end position="353"/>
    </location>
</feature>
<sequence length="359" mass="38513">MKEVEYWVGLSLVPGIGGNRLKSLISRFKSARAVLEASRSDLNALGILDDKTVARLSGSRHIELGQKQVDLLRKVGGQVVTFLDQDYPRNLKDLDEAPPLLYVRGSLKEEDSLAIAIVGSRRATAYGRATAERLSFELASRGVTIISGFATGVDSAAHRGALRAGGRTLAVLGCGLDINYPAGNRGLREKIVSSGALVTEFPLGTQPLAGNFPKRNRIVSGLSLGLVVVEAAVKSGTLSTVKWAADQGREVFAVPGDINRKTSSGTNRLIREGAKLTTCADDVLEEIGISKRPSIQAAKESVSDDEKEVMERLEYGPVHVDEIAEDLKMPVNETLAILLSLELKGIVRQTPGKIFSLES</sequence>
<evidence type="ECO:0000259" key="3">
    <source>
        <dbReference type="Pfam" id="PF17782"/>
    </source>
</evidence>
<protein>
    <submittedName>
        <fullName evidence="4">DNA-protecting protein DprA</fullName>
    </submittedName>
</protein>
<dbReference type="InterPro" id="IPR036388">
    <property type="entry name" value="WH-like_DNA-bd_sf"/>
</dbReference>
<dbReference type="Proteomes" id="UP000315525">
    <property type="component" value="Unassembled WGS sequence"/>
</dbReference>